<keyword evidence="3" id="KW-1185">Reference proteome</keyword>
<dbReference type="Pfam" id="PF03364">
    <property type="entry name" value="Polyketide_cyc"/>
    <property type="match status" value="1"/>
</dbReference>
<evidence type="ECO:0000313" key="3">
    <source>
        <dbReference type="Proteomes" id="UP000256269"/>
    </source>
</evidence>
<dbReference type="InterPro" id="IPR005031">
    <property type="entry name" value="COQ10_START"/>
</dbReference>
<proteinExistence type="predicted"/>
<evidence type="ECO:0000313" key="2">
    <source>
        <dbReference type="EMBL" id="REH43741.1"/>
    </source>
</evidence>
<name>A0A3E0HEP3_9PSEU</name>
<evidence type="ECO:0000259" key="1">
    <source>
        <dbReference type="Pfam" id="PF03364"/>
    </source>
</evidence>
<dbReference type="EMBL" id="QUNO01000009">
    <property type="protein sequence ID" value="REH43741.1"/>
    <property type="molecule type" value="Genomic_DNA"/>
</dbReference>
<dbReference type="Gene3D" id="3.30.530.20">
    <property type="match status" value="1"/>
</dbReference>
<reference evidence="2 3" key="1">
    <citation type="submission" date="2018-08" db="EMBL/GenBank/DDBJ databases">
        <title>Genomic Encyclopedia of Archaeal and Bacterial Type Strains, Phase II (KMG-II): from individual species to whole genera.</title>
        <authorList>
            <person name="Goeker M."/>
        </authorList>
    </citation>
    <scope>NUCLEOTIDE SEQUENCE [LARGE SCALE GENOMIC DNA]</scope>
    <source>
        <strain evidence="2 3">DSM 45791</strain>
    </source>
</reference>
<dbReference type="InterPro" id="IPR023393">
    <property type="entry name" value="START-like_dom_sf"/>
</dbReference>
<accession>A0A3E0HEP3</accession>
<dbReference type="SUPFAM" id="SSF55961">
    <property type="entry name" value="Bet v1-like"/>
    <property type="match status" value="1"/>
</dbReference>
<protein>
    <submittedName>
        <fullName evidence="2">Aromatase</fullName>
    </submittedName>
</protein>
<feature type="domain" description="Coenzyme Q-binding protein COQ10 START" evidence="1">
    <location>
        <begin position="11"/>
        <end position="125"/>
    </location>
</feature>
<dbReference type="RefSeq" id="WP_116177170.1">
    <property type="nucleotide sequence ID" value="NZ_CP144375.1"/>
</dbReference>
<comment type="caution">
    <text evidence="2">The sequence shown here is derived from an EMBL/GenBank/DDBJ whole genome shotgun (WGS) entry which is preliminary data.</text>
</comment>
<dbReference type="AlphaFoldDB" id="A0A3E0HEP3"/>
<dbReference type="OrthoDB" id="156693at2"/>
<sequence length="150" mass="16993">MAGHTDNTVVIAAPLAVVWEKTNDIDSWPTLFSEYAKAEVIEHRGDAVRFRLTMHPDANGVSWSWVSDRTPDPARHVVHSHRVEPGNFTYMMIHWAYREVDGGTEMRWVQDFEMKPTAPITSEAMAERMNANTKVQMARIKEQIEAGVAG</sequence>
<gene>
    <name evidence="2" type="ORF">BCF44_109284</name>
</gene>
<dbReference type="Proteomes" id="UP000256269">
    <property type="component" value="Unassembled WGS sequence"/>
</dbReference>
<organism evidence="2 3">
    <name type="scientific">Kutzneria buriramensis</name>
    <dbReference type="NCBI Taxonomy" id="1045776"/>
    <lineage>
        <taxon>Bacteria</taxon>
        <taxon>Bacillati</taxon>
        <taxon>Actinomycetota</taxon>
        <taxon>Actinomycetes</taxon>
        <taxon>Pseudonocardiales</taxon>
        <taxon>Pseudonocardiaceae</taxon>
        <taxon>Kutzneria</taxon>
    </lineage>
</organism>